<dbReference type="OrthoDB" id="487569at2"/>
<name>A0A5B2WR39_9PSEU</name>
<dbReference type="AlphaFoldDB" id="A0A5B2WR39"/>
<comment type="caution">
    <text evidence="1">The sequence shown here is derived from an EMBL/GenBank/DDBJ whole genome shotgun (WGS) entry which is preliminary data.</text>
</comment>
<accession>A0A5B2WR39</accession>
<gene>
    <name evidence="1" type="ORF">F0L68_34070</name>
</gene>
<sequence>MINQVVEAVDRAWVAITSDPRRTDGRQHRLKGHLCTIAIDGQPMEQWQFEVTSAGRIWYAIDDRTRTLWITKAGTTHPKQTDR</sequence>
<evidence type="ECO:0000313" key="2">
    <source>
        <dbReference type="Proteomes" id="UP000323454"/>
    </source>
</evidence>
<keyword evidence="2" id="KW-1185">Reference proteome</keyword>
<evidence type="ECO:0000313" key="1">
    <source>
        <dbReference type="EMBL" id="KAA2252919.1"/>
    </source>
</evidence>
<proteinExistence type="predicted"/>
<organism evidence="1 2">
    <name type="scientific">Solihabitans fulvus</name>
    <dbReference type="NCBI Taxonomy" id="1892852"/>
    <lineage>
        <taxon>Bacteria</taxon>
        <taxon>Bacillati</taxon>
        <taxon>Actinomycetota</taxon>
        <taxon>Actinomycetes</taxon>
        <taxon>Pseudonocardiales</taxon>
        <taxon>Pseudonocardiaceae</taxon>
        <taxon>Solihabitans</taxon>
    </lineage>
</organism>
<dbReference type="EMBL" id="VUOB01000071">
    <property type="protein sequence ID" value="KAA2252919.1"/>
    <property type="molecule type" value="Genomic_DNA"/>
</dbReference>
<reference evidence="1 2" key="2">
    <citation type="submission" date="2019-09" db="EMBL/GenBank/DDBJ databases">
        <authorList>
            <person name="Jin C."/>
        </authorList>
    </citation>
    <scope>NUCLEOTIDE SEQUENCE [LARGE SCALE GENOMIC DNA]</scope>
    <source>
        <strain evidence="1 2">AN110305</strain>
    </source>
</reference>
<reference evidence="1 2" key="1">
    <citation type="submission" date="2019-09" db="EMBL/GenBank/DDBJ databases">
        <title>Goodfellowia gen. nov., a new genus of the Pseudonocardineae related to Actinoalloteichus, containing Goodfellowia coeruleoviolacea gen. nov., comb. nov. gen. nov., comb. nov.</title>
        <authorList>
            <person name="Labeda D."/>
        </authorList>
    </citation>
    <scope>NUCLEOTIDE SEQUENCE [LARGE SCALE GENOMIC DNA]</scope>
    <source>
        <strain evidence="1 2">AN110305</strain>
    </source>
</reference>
<protein>
    <submittedName>
        <fullName evidence="1">Uncharacterized protein</fullName>
    </submittedName>
</protein>
<dbReference type="Proteomes" id="UP000323454">
    <property type="component" value="Unassembled WGS sequence"/>
</dbReference>